<feature type="transmembrane region" description="Helical" evidence="1">
    <location>
        <begin position="142"/>
        <end position="164"/>
    </location>
</feature>
<feature type="transmembrane region" description="Helical" evidence="1">
    <location>
        <begin position="61"/>
        <end position="80"/>
    </location>
</feature>
<feature type="transmembrane region" description="Helical" evidence="1">
    <location>
        <begin position="176"/>
        <end position="198"/>
    </location>
</feature>
<keyword evidence="1" id="KW-0812">Transmembrane</keyword>
<keyword evidence="1" id="KW-0472">Membrane</keyword>
<evidence type="ECO:0000313" key="2">
    <source>
        <dbReference type="EMBL" id="MBW7572890.1"/>
    </source>
</evidence>
<reference evidence="2 3" key="1">
    <citation type="submission" date="2021-03" db="EMBL/GenBank/DDBJ databases">
        <title>Caproiciproducens sp. nov. isolated from feces of cow.</title>
        <authorList>
            <person name="Choi J.-Y."/>
        </authorList>
    </citation>
    <scope>NUCLEOTIDE SEQUENCE [LARGE SCALE GENOMIC DNA]</scope>
    <source>
        <strain evidence="2 3">AGMB10547</strain>
    </source>
</reference>
<feature type="transmembrane region" description="Helical" evidence="1">
    <location>
        <begin position="331"/>
        <end position="350"/>
    </location>
</feature>
<dbReference type="RefSeq" id="WP_219965261.1">
    <property type="nucleotide sequence ID" value="NZ_JAGFNZ010000002.1"/>
</dbReference>
<feature type="transmembrane region" description="Helical" evidence="1">
    <location>
        <begin position="236"/>
        <end position="258"/>
    </location>
</feature>
<gene>
    <name evidence="2" type="ORF">J5W02_08680</name>
</gene>
<keyword evidence="3" id="KW-1185">Reference proteome</keyword>
<accession>A0ABS7DNL4</accession>
<feature type="transmembrane region" description="Helical" evidence="1">
    <location>
        <begin position="118"/>
        <end position="136"/>
    </location>
</feature>
<feature type="transmembrane region" description="Helical" evidence="1">
    <location>
        <begin position="437"/>
        <end position="460"/>
    </location>
</feature>
<sequence length="537" mass="58893">MRAILYLTRKEIKNGVIDLLHHPAKLVLYLFLAVILGISLIDGSQKEVRAPGSYLDVGILHGVYFAILLFITVPSVLSGLKSGATFFRMSDVNFLFVSPISPKKILAYGLVKQMASTLLMMVFLLFYAGMAINLFGVTVWQVLALVGGIALTVFTVQMITLLVYSYSNGRPERAEWIRTVLYAETGMIVAFVMSNFWFHGANQQALYAALASPYLEFAPVVGWIKGLAFAVINADAARTALFAAINALTVAGSILLFANSNADYYEDVLQSTETTFELKQSVKNGKTSGVRVKETKLRKVTDTGIWHGWGASVFFFKHIREMKRRNRIPFLRTSSFVLVGINVLLALVLQKLGSSGGDGMPASMMMVIALSTSCYLQFFFNVAGDWTLELMKPYIYLVPEKPFAKLFWATLTTLLTPVVDGVLVFAVLGVMLRTGPAIAVICMFIYISMGCIYTAGNVLSQRMFGQLVNKGLLMFAYMIILLILLLPAAGLSLAVYLLVKDLPPVFLGIPVIISNILVSVGVFAACRNVLSSAEMNS</sequence>
<name>A0ABS7DNL4_9FIRM</name>
<protein>
    <submittedName>
        <fullName evidence="2">ABC exporter domain-containing protein</fullName>
    </submittedName>
</protein>
<evidence type="ECO:0000256" key="1">
    <source>
        <dbReference type="SAM" id="Phobius"/>
    </source>
</evidence>
<feature type="transmembrane region" description="Helical" evidence="1">
    <location>
        <begin position="406"/>
        <end position="431"/>
    </location>
</feature>
<dbReference type="InterPro" id="IPR031584">
    <property type="entry name" value="Put_ABC_export"/>
</dbReference>
<proteinExistence type="predicted"/>
<feature type="transmembrane region" description="Helical" evidence="1">
    <location>
        <begin position="20"/>
        <end position="41"/>
    </location>
</feature>
<keyword evidence="1" id="KW-1133">Transmembrane helix</keyword>
<dbReference type="EMBL" id="JAGFNZ010000002">
    <property type="protein sequence ID" value="MBW7572890.1"/>
    <property type="molecule type" value="Genomic_DNA"/>
</dbReference>
<comment type="caution">
    <text evidence="2">The sequence shown here is derived from an EMBL/GenBank/DDBJ whole genome shotgun (WGS) entry which is preliminary data.</text>
</comment>
<feature type="transmembrane region" description="Helical" evidence="1">
    <location>
        <begin position="472"/>
        <end position="499"/>
    </location>
</feature>
<organism evidence="2 3">
    <name type="scientific">Caproiciproducens faecalis</name>
    <dbReference type="NCBI Taxonomy" id="2820301"/>
    <lineage>
        <taxon>Bacteria</taxon>
        <taxon>Bacillati</taxon>
        <taxon>Bacillota</taxon>
        <taxon>Clostridia</taxon>
        <taxon>Eubacteriales</taxon>
        <taxon>Acutalibacteraceae</taxon>
        <taxon>Caproiciproducens</taxon>
    </lineage>
</organism>
<dbReference type="Pfam" id="PF16962">
    <property type="entry name" value="ABC_export"/>
    <property type="match status" value="1"/>
</dbReference>
<feature type="transmembrane region" description="Helical" evidence="1">
    <location>
        <begin position="362"/>
        <end position="386"/>
    </location>
</feature>
<dbReference type="Proteomes" id="UP000719942">
    <property type="component" value="Unassembled WGS sequence"/>
</dbReference>
<feature type="transmembrane region" description="Helical" evidence="1">
    <location>
        <begin position="505"/>
        <end position="526"/>
    </location>
</feature>
<evidence type="ECO:0000313" key="3">
    <source>
        <dbReference type="Proteomes" id="UP000719942"/>
    </source>
</evidence>